<dbReference type="STRING" id="1797727.A3B51_03630"/>
<protein>
    <recommendedName>
        <fullName evidence="4">t-SNARE coiled-coil homology domain-containing protein</fullName>
    </recommendedName>
</protein>
<feature type="coiled-coil region" evidence="1">
    <location>
        <begin position="29"/>
        <end position="56"/>
    </location>
</feature>
<reference evidence="2 3" key="1">
    <citation type="journal article" date="2016" name="Nat. Commun.">
        <title>Thousands of microbial genomes shed light on interconnected biogeochemical processes in an aquifer system.</title>
        <authorList>
            <person name="Anantharaman K."/>
            <person name="Brown C.T."/>
            <person name="Hug L.A."/>
            <person name="Sharon I."/>
            <person name="Castelle C.J."/>
            <person name="Probst A.J."/>
            <person name="Thomas B.C."/>
            <person name="Singh A."/>
            <person name="Wilkins M.J."/>
            <person name="Karaoz U."/>
            <person name="Brodie E.L."/>
            <person name="Williams K.H."/>
            <person name="Hubbard S.S."/>
            <person name="Banfield J.F."/>
        </authorList>
    </citation>
    <scope>NUCLEOTIDE SEQUENCE [LARGE SCALE GENOMIC DNA]</scope>
</reference>
<proteinExistence type="predicted"/>
<evidence type="ECO:0000313" key="2">
    <source>
        <dbReference type="EMBL" id="OGE04856.1"/>
    </source>
</evidence>
<gene>
    <name evidence="2" type="ORF">A3B51_03630</name>
</gene>
<dbReference type="EMBL" id="MFBQ01000018">
    <property type="protein sequence ID" value="OGE04856.1"/>
    <property type="molecule type" value="Genomic_DNA"/>
</dbReference>
<name>A0A1F5HL44_9BACT</name>
<evidence type="ECO:0000256" key="1">
    <source>
        <dbReference type="SAM" id="Coils"/>
    </source>
</evidence>
<organism evidence="2 3">
    <name type="scientific">Candidatus Curtissbacteria bacterium RIFCSPLOWO2_01_FULL_41_18</name>
    <dbReference type="NCBI Taxonomy" id="1797727"/>
    <lineage>
        <taxon>Bacteria</taxon>
        <taxon>Candidatus Curtissiibacteriota</taxon>
    </lineage>
</organism>
<sequence length="78" mass="8695">MTNDNLIKSIRGVVKEEINTALKPIKITLEKHTKKLDGITDQLSDVSEDVSEIKENVGSHEKRISKIEDHIGISTPTD</sequence>
<accession>A0A1F5HL44</accession>
<dbReference type="Proteomes" id="UP000176780">
    <property type="component" value="Unassembled WGS sequence"/>
</dbReference>
<comment type="caution">
    <text evidence="2">The sequence shown here is derived from an EMBL/GenBank/DDBJ whole genome shotgun (WGS) entry which is preliminary data.</text>
</comment>
<evidence type="ECO:0000313" key="3">
    <source>
        <dbReference type="Proteomes" id="UP000176780"/>
    </source>
</evidence>
<dbReference type="AlphaFoldDB" id="A0A1F5HL44"/>
<keyword evidence="1" id="KW-0175">Coiled coil</keyword>
<evidence type="ECO:0008006" key="4">
    <source>
        <dbReference type="Google" id="ProtNLM"/>
    </source>
</evidence>